<dbReference type="Gene3D" id="3.40.390.10">
    <property type="entry name" value="Collagenase (Catalytic Domain)"/>
    <property type="match status" value="1"/>
</dbReference>
<feature type="active site" evidence="8">
    <location>
        <position position="95"/>
    </location>
</feature>
<dbReference type="Pfam" id="PF01400">
    <property type="entry name" value="Astacin"/>
    <property type="match status" value="1"/>
</dbReference>
<dbReference type="EMBL" id="CAXIEN010000020">
    <property type="protein sequence ID" value="CAL1265945.1"/>
    <property type="molecule type" value="Genomic_DNA"/>
</dbReference>
<keyword evidence="2 8" id="KW-0645">Protease</keyword>
<dbReference type="Proteomes" id="UP001497382">
    <property type="component" value="Unassembled WGS sequence"/>
</dbReference>
<dbReference type="InterPro" id="IPR006026">
    <property type="entry name" value="Peptidase_Metallo"/>
</dbReference>
<comment type="caution">
    <text evidence="11">The sequence shown here is derived from an EMBL/GenBank/DDBJ whole genome shotgun (WGS) entry which is preliminary data.</text>
</comment>
<evidence type="ECO:0000256" key="8">
    <source>
        <dbReference type="PROSITE-ProRule" id="PRU01211"/>
    </source>
</evidence>
<dbReference type="EC" id="3.4.24.-" evidence="9"/>
<evidence type="ECO:0000256" key="1">
    <source>
        <dbReference type="ARBA" id="ARBA00011245"/>
    </source>
</evidence>
<dbReference type="PRINTS" id="PR00480">
    <property type="entry name" value="ASTACIN"/>
</dbReference>
<keyword evidence="3 8" id="KW-0479">Metal-binding</keyword>
<dbReference type="SUPFAM" id="SSF55486">
    <property type="entry name" value="Metalloproteases ('zincins'), catalytic domain"/>
    <property type="match status" value="1"/>
</dbReference>
<dbReference type="PANTHER" id="PTHR10127:SF780">
    <property type="entry name" value="METALLOENDOPEPTIDASE"/>
    <property type="match status" value="1"/>
</dbReference>
<evidence type="ECO:0000256" key="7">
    <source>
        <dbReference type="ARBA" id="ARBA00025529"/>
    </source>
</evidence>
<dbReference type="GO" id="GO:0004222">
    <property type="term" value="F:metalloendopeptidase activity"/>
    <property type="evidence" value="ECO:0007669"/>
    <property type="project" value="UniProtKB-UniRule"/>
</dbReference>
<evidence type="ECO:0000256" key="9">
    <source>
        <dbReference type="RuleBase" id="RU361183"/>
    </source>
</evidence>
<accession>A0AAV1Z6H1</accession>
<keyword evidence="4 8" id="KW-0378">Hydrolase</keyword>
<proteinExistence type="predicted"/>
<evidence type="ECO:0000256" key="6">
    <source>
        <dbReference type="ARBA" id="ARBA00023049"/>
    </source>
</evidence>
<dbReference type="GO" id="GO:0008270">
    <property type="term" value="F:zinc ion binding"/>
    <property type="evidence" value="ECO:0007669"/>
    <property type="project" value="UniProtKB-UniRule"/>
</dbReference>
<protein>
    <recommendedName>
        <fullName evidence="9">Metalloendopeptidase</fullName>
        <ecNumber evidence="9">3.4.24.-</ecNumber>
    </recommendedName>
</protein>
<dbReference type="GO" id="GO:0006508">
    <property type="term" value="P:proteolysis"/>
    <property type="evidence" value="ECO:0007669"/>
    <property type="project" value="UniProtKB-KW"/>
</dbReference>
<evidence type="ECO:0000313" key="12">
    <source>
        <dbReference type="Proteomes" id="UP001497382"/>
    </source>
</evidence>
<feature type="binding site" evidence="8">
    <location>
        <position position="98"/>
    </location>
    <ligand>
        <name>Zn(2+)</name>
        <dbReference type="ChEBI" id="CHEBI:29105"/>
        <note>catalytic</note>
    </ligand>
</feature>
<feature type="binding site" evidence="8">
    <location>
        <position position="94"/>
    </location>
    <ligand>
        <name>Zn(2+)</name>
        <dbReference type="ChEBI" id="CHEBI:29105"/>
        <note>catalytic</note>
    </ligand>
</feature>
<keyword evidence="12" id="KW-1185">Reference proteome</keyword>
<evidence type="ECO:0000256" key="5">
    <source>
        <dbReference type="ARBA" id="ARBA00022833"/>
    </source>
</evidence>
<keyword evidence="5 8" id="KW-0862">Zinc</keyword>
<reference evidence="11 12" key="1">
    <citation type="submission" date="2024-04" db="EMBL/GenBank/DDBJ databases">
        <authorList>
            <person name="Rising A."/>
            <person name="Reimegard J."/>
            <person name="Sonavane S."/>
            <person name="Akerstrom W."/>
            <person name="Nylinder S."/>
            <person name="Hedman E."/>
            <person name="Kallberg Y."/>
        </authorList>
    </citation>
    <scope>NUCLEOTIDE SEQUENCE [LARGE SCALE GENOMIC DNA]</scope>
</reference>
<evidence type="ECO:0000259" key="10">
    <source>
        <dbReference type="PROSITE" id="PS51864"/>
    </source>
</evidence>
<gene>
    <name evidence="11" type="ORF">LARSCL_LOCUS2834</name>
</gene>
<dbReference type="InterPro" id="IPR001506">
    <property type="entry name" value="Peptidase_M12A"/>
</dbReference>
<dbReference type="PANTHER" id="PTHR10127">
    <property type="entry name" value="DISCOIDIN, CUB, EGF, LAMININ , AND ZINC METALLOPROTEASE DOMAIN CONTAINING"/>
    <property type="match status" value="1"/>
</dbReference>
<feature type="binding site" evidence="8">
    <location>
        <position position="104"/>
    </location>
    <ligand>
        <name>Zn(2+)</name>
        <dbReference type="ChEBI" id="CHEBI:29105"/>
        <note>catalytic</note>
    </ligand>
</feature>
<name>A0AAV1Z6H1_9ARAC</name>
<keyword evidence="6 8" id="KW-0482">Metalloprotease</keyword>
<dbReference type="InterPro" id="IPR024079">
    <property type="entry name" value="MetalloPept_cat_dom_sf"/>
</dbReference>
<comment type="subunit">
    <text evidence="1">Monomer.</text>
</comment>
<comment type="caution">
    <text evidence="8">Lacks conserved residue(s) required for the propagation of feature annotation.</text>
</comment>
<evidence type="ECO:0000256" key="4">
    <source>
        <dbReference type="ARBA" id="ARBA00022801"/>
    </source>
</evidence>
<dbReference type="PROSITE" id="PS51864">
    <property type="entry name" value="ASTACIN"/>
    <property type="match status" value="1"/>
</dbReference>
<dbReference type="AlphaFoldDB" id="A0AAV1Z6H1"/>
<comment type="function">
    <text evidence="7">Zinc metalloprotease. Provoques deadhesion of endothelial cells from cell cultures, and also degradation of fibronectin, fibrinogen and gelatin in vitro. Its role in the venom is not fully understood but it might act as a spreading factor that facilitates diffusion of other venom toxins. Alternatively, it might be involved in the proteolytic processing of other venom toxins or it might play a role in extra-oral digestion of prey.</text>
</comment>
<evidence type="ECO:0000256" key="2">
    <source>
        <dbReference type="ARBA" id="ARBA00022670"/>
    </source>
</evidence>
<comment type="cofactor">
    <cofactor evidence="8 9">
        <name>Zn(2+)</name>
        <dbReference type="ChEBI" id="CHEBI:29105"/>
    </cofactor>
    <text evidence="8 9">Binds 1 zinc ion per subunit.</text>
</comment>
<dbReference type="SMART" id="SM00235">
    <property type="entry name" value="ZnMc"/>
    <property type="match status" value="1"/>
</dbReference>
<feature type="domain" description="Peptidase M12A" evidence="10">
    <location>
        <begin position="1"/>
        <end position="191"/>
    </location>
</feature>
<evidence type="ECO:0000256" key="3">
    <source>
        <dbReference type="ARBA" id="ARBA00022723"/>
    </source>
</evidence>
<organism evidence="11 12">
    <name type="scientific">Larinioides sclopetarius</name>
    <dbReference type="NCBI Taxonomy" id="280406"/>
    <lineage>
        <taxon>Eukaryota</taxon>
        <taxon>Metazoa</taxon>
        <taxon>Ecdysozoa</taxon>
        <taxon>Arthropoda</taxon>
        <taxon>Chelicerata</taxon>
        <taxon>Arachnida</taxon>
        <taxon>Araneae</taxon>
        <taxon>Araneomorphae</taxon>
        <taxon>Entelegynae</taxon>
        <taxon>Araneoidea</taxon>
        <taxon>Araneidae</taxon>
        <taxon>Larinioides</taxon>
    </lineage>
</organism>
<evidence type="ECO:0000313" key="11">
    <source>
        <dbReference type="EMBL" id="CAL1265945.1"/>
    </source>
</evidence>
<sequence length="191" mass="23462">MKRWNGRFPAEIDDGRHYKFYYKLERSLNPYRARIEEAMEEIESHSRIRFEPRRRQKCFLTLTKRDGCWFEGYGECRTRISLGMDCTEFGTILHELLHAIGFEHEQNRPDRSKYIIINWRNIEEENKEQFKKLRPGKYDWMDFYIDFESIMMYDSYAFSRNDKITIQRKDGKEIEDNEELSLWDIEKLKLL</sequence>